<dbReference type="InterPro" id="IPR029069">
    <property type="entry name" value="HotDog_dom_sf"/>
</dbReference>
<name>A0A1Y3QTE5_9BACT</name>
<evidence type="ECO:0000313" key="2">
    <source>
        <dbReference type="EMBL" id="KAA2381168.1"/>
    </source>
</evidence>
<evidence type="ECO:0000259" key="1">
    <source>
        <dbReference type="Pfam" id="PF22818"/>
    </source>
</evidence>
<dbReference type="Proteomes" id="UP000323119">
    <property type="component" value="Unassembled WGS sequence"/>
</dbReference>
<feature type="domain" description="ApeI dehydratase-like" evidence="1">
    <location>
        <begin position="15"/>
        <end position="89"/>
    </location>
</feature>
<accession>A0A1Y3QTE5</accession>
<comment type="caution">
    <text evidence="4">The sequence shown here is derived from an EMBL/GenBank/DDBJ whole genome shotgun (WGS) entry which is preliminary data.</text>
</comment>
<evidence type="ECO:0000313" key="4">
    <source>
        <dbReference type="EMBL" id="OUN02934.1"/>
    </source>
</evidence>
<dbReference type="eggNOG" id="COG0764">
    <property type="taxonomic scope" value="Bacteria"/>
</dbReference>
<sequence>MQDLFTSIDNYLAQEGHYAFRVRLDASHPVYRGHFPGHPVLPGVCTLQLVRECLNRGTGRRFRYAAIRECKFLGMVVPQADELLEIDIRVGDDTPEGTRLSCTITNHGKTVLKLRGTVCEMP</sequence>
<evidence type="ECO:0000313" key="7">
    <source>
        <dbReference type="Proteomes" id="UP000323119"/>
    </source>
</evidence>
<reference evidence="6 7" key="3">
    <citation type="journal article" date="2019" name="Nat. Med.">
        <title>A library of human gut bacterial isolates paired with longitudinal multiomics data enables mechanistic microbiome research.</title>
        <authorList>
            <person name="Poyet M."/>
            <person name="Groussin M."/>
            <person name="Gibbons S.M."/>
            <person name="Avila-Pacheco J."/>
            <person name="Jiang X."/>
            <person name="Kearney S.M."/>
            <person name="Perrotta A.R."/>
            <person name="Berdy B."/>
            <person name="Zhao S."/>
            <person name="Lieberman T.D."/>
            <person name="Swanson P.K."/>
            <person name="Smith M."/>
            <person name="Roesemann S."/>
            <person name="Alexander J.E."/>
            <person name="Rich S.A."/>
            <person name="Livny J."/>
            <person name="Vlamakis H."/>
            <person name="Clish C."/>
            <person name="Bullock K."/>
            <person name="Deik A."/>
            <person name="Scott J."/>
            <person name="Pierce K.A."/>
            <person name="Xavier R.J."/>
            <person name="Alm E.J."/>
        </authorList>
    </citation>
    <scope>NUCLEOTIDE SEQUENCE [LARGE SCALE GENOMIC DNA]</scope>
    <source>
        <strain evidence="3 7">BIOML-A204</strain>
        <strain evidence="2 6">BIOML-A266</strain>
    </source>
</reference>
<dbReference type="EMBL" id="NFHB01000006">
    <property type="protein sequence ID" value="OUN02934.1"/>
    <property type="molecule type" value="Genomic_DNA"/>
</dbReference>
<protein>
    <submittedName>
        <fullName evidence="4">Beta-hydroxyacyl-ACP dehydratase</fullName>
    </submittedName>
</protein>
<dbReference type="RefSeq" id="WP_018695676.1">
    <property type="nucleotide sequence ID" value="NZ_AP025562.1"/>
</dbReference>
<evidence type="ECO:0000313" key="3">
    <source>
        <dbReference type="EMBL" id="KAA2563704.1"/>
    </source>
</evidence>
<dbReference type="Pfam" id="PF22818">
    <property type="entry name" value="ApeI-like"/>
    <property type="match status" value="1"/>
</dbReference>
<dbReference type="GO" id="GO:0016829">
    <property type="term" value="F:lyase activity"/>
    <property type="evidence" value="ECO:0007669"/>
    <property type="project" value="UniProtKB-KW"/>
</dbReference>
<dbReference type="OrthoDB" id="9772788at2"/>
<dbReference type="EMBL" id="VVXH01000001">
    <property type="protein sequence ID" value="KAA2381168.1"/>
    <property type="molecule type" value="Genomic_DNA"/>
</dbReference>
<dbReference type="AlphaFoldDB" id="A0A1Y3QTE5"/>
<reference evidence="4" key="2">
    <citation type="journal article" date="2018" name="BMC Genomics">
        <title>Whole genome sequencing and function prediction of 133 gut anaerobes isolated from chicken caecum in pure cultures.</title>
        <authorList>
            <person name="Medvecky M."/>
            <person name="Cejkova D."/>
            <person name="Polansky O."/>
            <person name="Karasova D."/>
            <person name="Kubasova T."/>
            <person name="Cizek A."/>
            <person name="Rychlik I."/>
        </authorList>
    </citation>
    <scope>NUCLEOTIDE SEQUENCE</scope>
    <source>
        <strain evidence="4">An90</strain>
    </source>
</reference>
<proteinExistence type="predicted"/>
<evidence type="ECO:0000313" key="6">
    <source>
        <dbReference type="Proteomes" id="UP000322940"/>
    </source>
</evidence>
<dbReference type="Proteomes" id="UP000195772">
    <property type="component" value="Unassembled WGS sequence"/>
</dbReference>
<dbReference type="InterPro" id="IPR054545">
    <property type="entry name" value="ApeI-like"/>
</dbReference>
<organism evidence="4 5">
    <name type="scientific">Alistipes onderdonkii</name>
    <dbReference type="NCBI Taxonomy" id="328813"/>
    <lineage>
        <taxon>Bacteria</taxon>
        <taxon>Pseudomonadati</taxon>
        <taxon>Bacteroidota</taxon>
        <taxon>Bacteroidia</taxon>
        <taxon>Bacteroidales</taxon>
        <taxon>Rikenellaceae</taxon>
        <taxon>Alistipes</taxon>
    </lineage>
</organism>
<gene>
    <name evidence="4" type="ORF">B5G41_10445</name>
    <name evidence="3" type="ORF">F2S36_02510</name>
    <name evidence="2" type="ORF">F2Y10_01410</name>
</gene>
<dbReference type="Gene3D" id="3.10.129.10">
    <property type="entry name" value="Hotdog Thioesterase"/>
    <property type="match status" value="1"/>
</dbReference>
<dbReference type="SUPFAM" id="SSF54637">
    <property type="entry name" value="Thioesterase/thiol ester dehydrase-isomerase"/>
    <property type="match status" value="1"/>
</dbReference>
<reference evidence="5" key="1">
    <citation type="submission" date="2017-04" db="EMBL/GenBank/DDBJ databases">
        <title>Function of individual gut microbiota members based on whole genome sequencing of pure cultures obtained from chicken caecum.</title>
        <authorList>
            <person name="Medvecky M."/>
            <person name="Cejkova D."/>
            <person name="Polansky O."/>
            <person name="Karasova D."/>
            <person name="Kubasova T."/>
            <person name="Cizek A."/>
            <person name="Rychlik I."/>
        </authorList>
    </citation>
    <scope>NUCLEOTIDE SEQUENCE [LARGE SCALE GENOMIC DNA]</scope>
    <source>
        <strain evidence="5">An90</strain>
    </source>
</reference>
<dbReference type="EMBL" id="VVUY01000002">
    <property type="protein sequence ID" value="KAA2563704.1"/>
    <property type="molecule type" value="Genomic_DNA"/>
</dbReference>
<evidence type="ECO:0000313" key="5">
    <source>
        <dbReference type="Proteomes" id="UP000195772"/>
    </source>
</evidence>
<dbReference type="Proteomes" id="UP000322940">
    <property type="component" value="Unassembled WGS sequence"/>
</dbReference>